<evidence type="ECO:0000259" key="1">
    <source>
        <dbReference type="SMART" id="SM00507"/>
    </source>
</evidence>
<name>A0A6J6ZSY8_9ZZZZ</name>
<organism evidence="2">
    <name type="scientific">freshwater metagenome</name>
    <dbReference type="NCBI Taxonomy" id="449393"/>
    <lineage>
        <taxon>unclassified sequences</taxon>
        <taxon>metagenomes</taxon>
        <taxon>ecological metagenomes</taxon>
    </lineage>
</organism>
<gene>
    <name evidence="2" type="ORF">UFOPK3181_00340</name>
</gene>
<dbReference type="GO" id="GO:0004519">
    <property type="term" value="F:endonuclease activity"/>
    <property type="evidence" value="ECO:0007669"/>
    <property type="project" value="InterPro"/>
</dbReference>
<dbReference type="SMART" id="SM00507">
    <property type="entry name" value="HNHc"/>
    <property type="match status" value="1"/>
</dbReference>
<dbReference type="Gene3D" id="1.10.30.50">
    <property type="match status" value="1"/>
</dbReference>
<dbReference type="InterPro" id="IPR002711">
    <property type="entry name" value="HNH"/>
</dbReference>
<dbReference type="Pfam" id="PF01844">
    <property type="entry name" value="HNH"/>
    <property type="match status" value="1"/>
</dbReference>
<reference evidence="2" key="1">
    <citation type="submission" date="2020-05" db="EMBL/GenBank/DDBJ databases">
        <authorList>
            <person name="Chiriac C."/>
            <person name="Salcher M."/>
            <person name="Ghai R."/>
            <person name="Kavagutti S V."/>
        </authorList>
    </citation>
    <scope>NUCLEOTIDE SEQUENCE</scope>
</reference>
<feature type="domain" description="HNH nuclease" evidence="1">
    <location>
        <begin position="79"/>
        <end position="139"/>
    </location>
</feature>
<dbReference type="InterPro" id="IPR003615">
    <property type="entry name" value="HNH_nuc"/>
</dbReference>
<dbReference type="PANTHER" id="PTHR33877">
    <property type="entry name" value="SLL1193 PROTEIN"/>
    <property type="match status" value="1"/>
</dbReference>
<evidence type="ECO:0000313" key="2">
    <source>
        <dbReference type="EMBL" id="CAB4823037.1"/>
    </source>
</evidence>
<dbReference type="PANTHER" id="PTHR33877:SF1">
    <property type="entry name" value="TYPE IV METHYL-DIRECTED RESTRICTION ENZYME ECOKMCRA"/>
    <property type="match status" value="1"/>
</dbReference>
<protein>
    <submittedName>
        <fullName evidence="2">Unannotated protein</fullName>
    </submittedName>
</protein>
<dbReference type="EMBL" id="CAFABG010000014">
    <property type="protein sequence ID" value="CAB4823037.1"/>
    <property type="molecule type" value="Genomic_DNA"/>
</dbReference>
<dbReference type="GO" id="GO:0008270">
    <property type="term" value="F:zinc ion binding"/>
    <property type="evidence" value="ECO:0007669"/>
    <property type="project" value="InterPro"/>
</dbReference>
<sequence>MVTTANSGEVVLCKIPDCNNPVAKRGRTCDSCYLKRPGKHKNCPKCQAIIHVRQTECAKHMLDSKGGITRRPREYIPRPVRIFVYERDAYTCRICGLVGVGTIHTEKIKGFEVDHIIPAAAGGDSSPENLQVLCRKCNNNKRHYRIKLTGQQ</sequence>
<dbReference type="InterPro" id="IPR052892">
    <property type="entry name" value="NA-targeting_endonuclease"/>
</dbReference>
<accession>A0A6J6ZSY8</accession>
<dbReference type="AlphaFoldDB" id="A0A6J6ZSY8"/>
<dbReference type="CDD" id="cd00085">
    <property type="entry name" value="HNHc"/>
    <property type="match status" value="1"/>
</dbReference>
<dbReference type="GO" id="GO:0003676">
    <property type="term" value="F:nucleic acid binding"/>
    <property type="evidence" value="ECO:0007669"/>
    <property type="project" value="InterPro"/>
</dbReference>
<proteinExistence type="predicted"/>